<accession>A0A149TIE1</accession>
<proteinExistence type="predicted"/>
<dbReference type="PANTHER" id="PTHR39328">
    <property type="entry name" value="BLL2871 PROTEIN"/>
    <property type="match status" value="1"/>
</dbReference>
<dbReference type="OrthoDB" id="9790012at2"/>
<dbReference type="InterPro" id="IPR010430">
    <property type="entry name" value="DUF1028"/>
</dbReference>
<protein>
    <submittedName>
        <fullName evidence="1">Fimbrial assembly protein FimA</fullName>
    </submittedName>
</protein>
<dbReference type="RefSeq" id="WP_062108260.1">
    <property type="nucleotide sequence ID" value="NZ_LHZR01000107.1"/>
</dbReference>
<reference evidence="1 2" key="1">
    <citation type="submission" date="2015-06" db="EMBL/GenBank/DDBJ databases">
        <title>Improved classification and identification of acetic acid bacteria using matrix-assisted laser desorption/ionization time-of-flight mass spectrometry; Gluconobacter nephelii and Gluconobacter uchimurae are later heterotypic synonyms of Gluconobacter japonicus and Gluconobacter oxydans, respectively.</title>
        <authorList>
            <person name="Li L."/>
            <person name="Cleenwerck I."/>
            <person name="De Vuyst L."/>
            <person name="Vandamme P."/>
        </authorList>
    </citation>
    <scope>NUCLEOTIDE SEQUENCE [LARGE SCALE GENOMIC DNA]</scope>
    <source>
        <strain evidence="1 2">LMG 1768</strain>
    </source>
</reference>
<dbReference type="Pfam" id="PF06267">
    <property type="entry name" value="DUF1028"/>
    <property type="match status" value="1"/>
</dbReference>
<dbReference type="Gene3D" id="3.60.20.10">
    <property type="entry name" value="Glutamine Phosphoribosylpyrophosphate, subunit 1, domain 1"/>
    <property type="match status" value="1"/>
</dbReference>
<dbReference type="SUPFAM" id="SSF56235">
    <property type="entry name" value="N-terminal nucleophile aminohydrolases (Ntn hydrolases)"/>
    <property type="match status" value="1"/>
</dbReference>
<organism evidence="1 2">
    <name type="scientific">Gluconobacter albidus</name>
    <dbReference type="NCBI Taxonomy" id="318683"/>
    <lineage>
        <taxon>Bacteria</taxon>
        <taxon>Pseudomonadati</taxon>
        <taxon>Pseudomonadota</taxon>
        <taxon>Alphaproteobacteria</taxon>
        <taxon>Acetobacterales</taxon>
        <taxon>Acetobacteraceae</taxon>
        <taxon>Gluconobacter</taxon>
    </lineage>
</organism>
<evidence type="ECO:0000313" key="2">
    <source>
        <dbReference type="Proteomes" id="UP000075636"/>
    </source>
</evidence>
<comment type="caution">
    <text evidence="1">The sequence shown here is derived from an EMBL/GenBank/DDBJ whole genome shotgun (WGS) entry which is preliminary data.</text>
</comment>
<sequence length="225" mass="23530">MTFSIVARCERTGQFGMAVSSSSPAVASRCAFARAGVGVVATQNITDPRLGPAGLDLLERGATAAECRDILVRGNAFAAFRQLVVLDRTGSTALWAGEQVLGCHAEIAGTNVAAAGNMLASTDVPALMKDAFNASSPSLELAERLILAMEAGLAAGGEAGPVHSAGLIVVEEQSWPLVDLRVDWSDAPLADLRSLWTLWQPQMRDYVTRGLNPLSAPSYGVPGDH</sequence>
<dbReference type="AlphaFoldDB" id="A0A149TIE1"/>
<dbReference type="Proteomes" id="UP000075636">
    <property type="component" value="Unassembled WGS sequence"/>
</dbReference>
<dbReference type="STRING" id="318683.A0U94_00365"/>
<evidence type="ECO:0000313" key="1">
    <source>
        <dbReference type="EMBL" id="KXV47853.1"/>
    </source>
</evidence>
<name>A0A149TIE1_9PROT</name>
<dbReference type="PATRIC" id="fig|318683.6.peg.641"/>
<dbReference type="PANTHER" id="PTHR39328:SF1">
    <property type="entry name" value="BLL2871 PROTEIN"/>
    <property type="match status" value="1"/>
</dbReference>
<dbReference type="EMBL" id="LHZR01000107">
    <property type="protein sequence ID" value="KXV47853.1"/>
    <property type="molecule type" value="Genomic_DNA"/>
</dbReference>
<gene>
    <name evidence="1" type="ORF">AD945_09210</name>
</gene>
<dbReference type="InterPro" id="IPR029055">
    <property type="entry name" value="Ntn_hydrolases_N"/>
</dbReference>